<name>A0A3Q7EX95_SOLLC</name>
<proteinExistence type="predicted"/>
<reference evidence="1" key="2">
    <citation type="submission" date="2019-01" db="UniProtKB">
        <authorList>
            <consortium name="EnsemblPlants"/>
        </authorList>
    </citation>
    <scope>IDENTIFICATION</scope>
    <source>
        <strain evidence="1">cv. Heinz 1706</strain>
    </source>
</reference>
<evidence type="ECO:0000313" key="1">
    <source>
        <dbReference type="EnsemblPlants" id="Solyc01g056815.1.1.1"/>
    </source>
</evidence>
<dbReference type="EnsemblPlants" id="Solyc01g056815.1.1">
    <property type="protein sequence ID" value="Solyc01g056815.1.1.1"/>
    <property type="gene ID" value="Solyc01g056815.1"/>
</dbReference>
<evidence type="ECO:0000313" key="2">
    <source>
        <dbReference type="Proteomes" id="UP000004994"/>
    </source>
</evidence>
<sequence>GKSVSKVRLYRLVGD</sequence>
<dbReference type="Proteomes" id="UP000004994">
    <property type="component" value="Chromosome 1"/>
</dbReference>
<organism evidence="1">
    <name type="scientific">Solanum lycopersicum</name>
    <name type="common">Tomato</name>
    <name type="synonym">Lycopersicon esculentum</name>
    <dbReference type="NCBI Taxonomy" id="4081"/>
    <lineage>
        <taxon>Eukaryota</taxon>
        <taxon>Viridiplantae</taxon>
        <taxon>Streptophyta</taxon>
        <taxon>Embryophyta</taxon>
        <taxon>Tracheophyta</taxon>
        <taxon>Spermatophyta</taxon>
        <taxon>Magnoliopsida</taxon>
        <taxon>eudicotyledons</taxon>
        <taxon>Gunneridae</taxon>
        <taxon>Pentapetalae</taxon>
        <taxon>asterids</taxon>
        <taxon>lamiids</taxon>
        <taxon>Solanales</taxon>
        <taxon>Solanaceae</taxon>
        <taxon>Solanoideae</taxon>
        <taxon>Solaneae</taxon>
        <taxon>Solanum</taxon>
        <taxon>Solanum subgen. Lycopersicon</taxon>
    </lineage>
</organism>
<protein>
    <submittedName>
        <fullName evidence="1">Uncharacterized protein</fullName>
    </submittedName>
</protein>
<accession>A0A3Q7EX95</accession>
<reference evidence="1" key="1">
    <citation type="journal article" date="2012" name="Nature">
        <title>The tomato genome sequence provides insights into fleshy fruit evolution.</title>
        <authorList>
            <consortium name="Tomato Genome Consortium"/>
        </authorList>
    </citation>
    <scope>NUCLEOTIDE SEQUENCE [LARGE SCALE GENOMIC DNA]</scope>
    <source>
        <strain evidence="1">cv. Heinz 1706</strain>
    </source>
</reference>
<dbReference type="InParanoid" id="A0A3Q7EX95"/>
<dbReference type="Gramene" id="Solyc01g056815.1.1">
    <property type="protein sequence ID" value="Solyc01g056815.1.1.1"/>
    <property type="gene ID" value="Solyc01g056815.1"/>
</dbReference>
<keyword evidence="2" id="KW-1185">Reference proteome</keyword>